<name>A0A7W3SSD5_9BACL</name>
<dbReference type="InterPro" id="IPR036388">
    <property type="entry name" value="WH-like_DNA-bd_sf"/>
</dbReference>
<dbReference type="Gene3D" id="1.10.10.10">
    <property type="entry name" value="Winged helix-like DNA-binding domain superfamily/Winged helix DNA-binding domain"/>
    <property type="match status" value="1"/>
</dbReference>
<evidence type="ECO:0000256" key="1">
    <source>
        <dbReference type="ARBA" id="ARBA00023125"/>
    </source>
</evidence>
<sequence length="165" mass="18938">MDNSDCRPRSSNLMQITREQAKLLESALRIKILNTLSEESRTSKQVADLLNKTPGNIHYHIQKLYDGGLLELVKTHAVGGVTEKYYRAKSTTFKQPDLPQFLFTRDTPMFDISTRLLLSEDQLEQFKHDFIALINKWEAMNTDTNGLEYGVSFQMGRVMDEDPGH</sequence>
<accession>A0A7W3SSD5</accession>
<dbReference type="InterPro" id="IPR036390">
    <property type="entry name" value="WH_DNA-bd_sf"/>
</dbReference>
<dbReference type="InterPro" id="IPR011991">
    <property type="entry name" value="ArsR-like_HTH"/>
</dbReference>
<dbReference type="GO" id="GO:0003677">
    <property type="term" value="F:DNA binding"/>
    <property type="evidence" value="ECO:0007669"/>
    <property type="project" value="UniProtKB-KW"/>
</dbReference>
<dbReference type="CDD" id="cd00090">
    <property type="entry name" value="HTH_ARSR"/>
    <property type="match status" value="1"/>
</dbReference>
<dbReference type="SUPFAM" id="SSF46785">
    <property type="entry name" value="Winged helix' DNA-binding domain"/>
    <property type="match status" value="1"/>
</dbReference>
<keyword evidence="3" id="KW-1185">Reference proteome</keyword>
<dbReference type="AlphaFoldDB" id="A0A7W3SSD5"/>
<dbReference type="EMBL" id="JACJIP010000009">
    <property type="protein sequence ID" value="MBA9085331.1"/>
    <property type="molecule type" value="Genomic_DNA"/>
</dbReference>
<dbReference type="Pfam" id="PF12840">
    <property type="entry name" value="HTH_20"/>
    <property type="match status" value="1"/>
</dbReference>
<gene>
    <name evidence="2" type="ORF">FHR92_001797</name>
</gene>
<comment type="caution">
    <text evidence="2">The sequence shown here is derived from an EMBL/GenBank/DDBJ whole genome shotgun (WGS) entry which is preliminary data.</text>
</comment>
<keyword evidence="1 2" id="KW-0238">DNA-binding</keyword>
<dbReference type="RefSeq" id="WP_182535219.1">
    <property type="nucleotide sequence ID" value="NZ_JACJIP010000009.1"/>
</dbReference>
<evidence type="ECO:0000313" key="3">
    <source>
        <dbReference type="Proteomes" id="UP000567067"/>
    </source>
</evidence>
<dbReference type="Proteomes" id="UP000567067">
    <property type="component" value="Unassembled WGS sequence"/>
</dbReference>
<evidence type="ECO:0000313" key="2">
    <source>
        <dbReference type="EMBL" id="MBA9085331.1"/>
    </source>
</evidence>
<reference evidence="2 3" key="1">
    <citation type="submission" date="2020-08" db="EMBL/GenBank/DDBJ databases">
        <title>Genomic Encyclopedia of Type Strains, Phase III (KMG-III): the genomes of soil and plant-associated and newly described type strains.</title>
        <authorList>
            <person name="Whitman W."/>
        </authorList>
    </citation>
    <scope>NUCLEOTIDE SEQUENCE [LARGE SCALE GENOMIC DNA]</scope>
    <source>
        <strain evidence="2 3">CECT 8693</strain>
    </source>
</reference>
<proteinExistence type="predicted"/>
<organism evidence="2 3">
    <name type="scientific">Fontibacillus solani</name>
    <dbReference type="NCBI Taxonomy" id="1572857"/>
    <lineage>
        <taxon>Bacteria</taxon>
        <taxon>Bacillati</taxon>
        <taxon>Bacillota</taxon>
        <taxon>Bacilli</taxon>
        <taxon>Bacillales</taxon>
        <taxon>Paenibacillaceae</taxon>
        <taxon>Fontibacillus</taxon>
    </lineage>
</organism>
<protein>
    <submittedName>
        <fullName evidence="2">DNA-binding transcriptional ArsR family regulator</fullName>
    </submittedName>
</protein>